<evidence type="ECO:0000256" key="3">
    <source>
        <dbReference type="ARBA" id="ARBA00023098"/>
    </source>
</evidence>
<evidence type="ECO:0000256" key="7">
    <source>
        <dbReference type="SAM" id="Phobius"/>
    </source>
</evidence>
<feature type="transmembrane region" description="Helical" evidence="7">
    <location>
        <begin position="113"/>
        <end position="136"/>
    </location>
</feature>
<keyword evidence="1" id="KW-0378">Hydrolase</keyword>
<dbReference type="PANTHER" id="PTHR43856:SF1">
    <property type="entry name" value="MITOCHONDRIAL CARDIOLIPIN HYDROLASE"/>
    <property type="match status" value="1"/>
</dbReference>
<keyword evidence="7" id="KW-1133">Transmembrane helix</keyword>
<keyword evidence="7" id="KW-0812">Transmembrane</keyword>
<dbReference type="GO" id="GO:0016042">
    <property type="term" value="P:lipid catabolic process"/>
    <property type="evidence" value="ECO:0007669"/>
    <property type="project" value="UniProtKB-KW"/>
</dbReference>
<gene>
    <name evidence="9" type="ORF">NSCI0253_LOCUS13794</name>
</gene>
<accession>A0A7S1A271</accession>
<evidence type="ECO:0000256" key="4">
    <source>
        <dbReference type="ARBA" id="ARBA00038012"/>
    </source>
</evidence>
<dbReference type="Gene3D" id="3.30.870.10">
    <property type="entry name" value="Endonuclease Chain A"/>
    <property type="match status" value="1"/>
</dbReference>
<reference evidence="9" key="1">
    <citation type="submission" date="2021-01" db="EMBL/GenBank/DDBJ databases">
        <authorList>
            <person name="Corre E."/>
            <person name="Pelletier E."/>
            <person name="Niang G."/>
            <person name="Scheremetjew M."/>
            <person name="Finn R."/>
            <person name="Kale V."/>
            <person name="Holt S."/>
            <person name="Cochrane G."/>
            <person name="Meng A."/>
            <person name="Brown T."/>
            <person name="Cohen L."/>
        </authorList>
    </citation>
    <scope>NUCLEOTIDE SEQUENCE</scope>
</reference>
<feature type="compositionally biased region" description="Basic and acidic residues" evidence="6">
    <location>
        <begin position="291"/>
        <end position="302"/>
    </location>
</feature>
<comment type="similarity">
    <text evidence="4">Belongs to the phospholipase D family. MitoPLD/Zucchini subfamily.</text>
</comment>
<organism evidence="9">
    <name type="scientific">Noctiluca scintillans</name>
    <name type="common">Sea sparkle</name>
    <name type="synonym">Red tide dinoflagellate</name>
    <dbReference type="NCBI Taxonomy" id="2966"/>
    <lineage>
        <taxon>Eukaryota</taxon>
        <taxon>Sar</taxon>
        <taxon>Alveolata</taxon>
        <taxon>Dinophyceae</taxon>
        <taxon>Noctilucales</taxon>
        <taxon>Noctilucaceae</taxon>
        <taxon>Noctiluca</taxon>
    </lineage>
</organism>
<dbReference type="PANTHER" id="PTHR43856">
    <property type="entry name" value="CARDIOLIPIN HYDROLASE"/>
    <property type="match status" value="1"/>
</dbReference>
<keyword evidence="3" id="KW-0443">Lipid metabolism</keyword>
<evidence type="ECO:0000256" key="6">
    <source>
        <dbReference type="SAM" id="MobiDB-lite"/>
    </source>
</evidence>
<dbReference type="EMBL" id="HBFQ01019661">
    <property type="protein sequence ID" value="CAD8839446.1"/>
    <property type="molecule type" value="Transcribed_RNA"/>
</dbReference>
<dbReference type="AlphaFoldDB" id="A0A7S1A271"/>
<proteinExistence type="inferred from homology"/>
<evidence type="ECO:0000313" key="9">
    <source>
        <dbReference type="EMBL" id="CAD8839446.1"/>
    </source>
</evidence>
<dbReference type="Pfam" id="PF13091">
    <property type="entry name" value="PLDc_2"/>
    <property type="match status" value="1"/>
</dbReference>
<keyword evidence="7" id="KW-0472">Membrane</keyword>
<evidence type="ECO:0000256" key="2">
    <source>
        <dbReference type="ARBA" id="ARBA00022963"/>
    </source>
</evidence>
<feature type="region of interest" description="Disordered" evidence="6">
    <location>
        <begin position="291"/>
        <end position="316"/>
    </location>
</feature>
<evidence type="ECO:0000259" key="8">
    <source>
        <dbReference type="Pfam" id="PF13091"/>
    </source>
</evidence>
<keyword evidence="2" id="KW-0442">Lipid degradation</keyword>
<name>A0A7S1A271_NOCSC</name>
<protein>
    <recommendedName>
        <fullName evidence="5">Mitochondrial cardiolipin hydrolase</fullName>
    </recommendedName>
</protein>
<evidence type="ECO:0000256" key="1">
    <source>
        <dbReference type="ARBA" id="ARBA00022801"/>
    </source>
</evidence>
<feature type="domain" description="Phospholipase D-like" evidence="8">
    <location>
        <begin position="156"/>
        <end position="277"/>
    </location>
</feature>
<dbReference type="InterPro" id="IPR025202">
    <property type="entry name" value="PLD-like_dom"/>
</dbReference>
<dbReference type="SUPFAM" id="SSF56024">
    <property type="entry name" value="Phospholipase D/nuclease"/>
    <property type="match status" value="1"/>
</dbReference>
<sequence>MTSSVHEDSDVGPWSVAWQLATRTCAFARDISLFVVGGVLSDKIIAPISGGGGAILLMLEKEAKRVIAIAEASAVVPNLASNTTLFTMTEAGREQFVTAFPRYSSWLPPGPSSVFACAAWVLFVAFAVMWGVRVLWPKAGPEVIFMPNEGQHVERICTEIRRARRRVWLAMFMITEDVAEQVLSAHKRGLDVKIMVGRQHSIQASAGHALTLAGVPMVMDCSSSALTRHKFAVLDGTVLAGSFNWSCQAISANRENLCILRDVSLARTFAAEFQKLWLEFSADGKLGKMYDQDGGKPVEVQKVRRQRAATPPPKRS</sequence>
<evidence type="ECO:0000256" key="5">
    <source>
        <dbReference type="ARBA" id="ARBA00040549"/>
    </source>
</evidence>
<dbReference type="GO" id="GO:0016891">
    <property type="term" value="F:RNA endonuclease activity producing 5'-phosphomonoesters, hydrolytic mechanism"/>
    <property type="evidence" value="ECO:0007669"/>
    <property type="project" value="TreeGrafter"/>
</dbReference>
<dbReference type="InterPro" id="IPR051406">
    <property type="entry name" value="PLD_domain"/>
</dbReference>